<accession>A0ABW1GJM9</accession>
<dbReference type="Gene3D" id="1.10.10.10">
    <property type="entry name" value="Winged helix-like DNA-binding domain superfamily/Winged helix DNA-binding domain"/>
    <property type="match status" value="1"/>
</dbReference>
<proteinExistence type="predicted"/>
<dbReference type="RefSeq" id="WP_344510200.1">
    <property type="nucleotide sequence ID" value="NZ_BAAATU010000015.1"/>
</dbReference>
<keyword evidence="6" id="KW-1185">Reference proteome</keyword>
<evidence type="ECO:0000256" key="2">
    <source>
        <dbReference type="ARBA" id="ARBA00023125"/>
    </source>
</evidence>
<dbReference type="Gene3D" id="3.40.50.2300">
    <property type="match status" value="2"/>
</dbReference>
<dbReference type="Pfam" id="PF00392">
    <property type="entry name" value="GntR"/>
    <property type="match status" value="1"/>
</dbReference>
<dbReference type="PANTHER" id="PTHR30146:SF109">
    <property type="entry name" value="HTH-TYPE TRANSCRIPTIONAL REGULATOR GALS"/>
    <property type="match status" value="1"/>
</dbReference>
<keyword evidence="1" id="KW-0805">Transcription regulation</keyword>
<evidence type="ECO:0000259" key="4">
    <source>
        <dbReference type="PROSITE" id="PS50949"/>
    </source>
</evidence>
<dbReference type="CDD" id="cd06267">
    <property type="entry name" value="PBP1_LacI_sugar_binding-like"/>
    <property type="match status" value="1"/>
</dbReference>
<dbReference type="SMART" id="SM00345">
    <property type="entry name" value="HTH_GNTR"/>
    <property type="match status" value="1"/>
</dbReference>
<dbReference type="Proteomes" id="UP001596200">
    <property type="component" value="Unassembled WGS sequence"/>
</dbReference>
<dbReference type="SUPFAM" id="SSF46785">
    <property type="entry name" value="Winged helix' DNA-binding domain"/>
    <property type="match status" value="1"/>
</dbReference>
<protein>
    <submittedName>
        <fullName evidence="5">GntR family transcriptional regulator</fullName>
    </submittedName>
</protein>
<reference evidence="6" key="1">
    <citation type="journal article" date="2019" name="Int. J. Syst. Evol. Microbiol.">
        <title>The Global Catalogue of Microorganisms (GCM) 10K type strain sequencing project: providing services to taxonomists for standard genome sequencing and annotation.</title>
        <authorList>
            <consortium name="The Broad Institute Genomics Platform"/>
            <consortium name="The Broad Institute Genome Sequencing Center for Infectious Disease"/>
            <person name="Wu L."/>
            <person name="Ma J."/>
        </authorList>
    </citation>
    <scope>NUCLEOTIDE SEQUENCE [LARGE SCALE GENOMIC DNA]</scope>
    <source>
        <strain evidence="6">JCM 4147</strain>
    </source>
</reference>
<dbReference type="InterPro" id="IPR036390">
    <property type="entry name" value="WH_DNA-bd_sf"/>
</dbReference>
<comment type="caution">
    <text evidence="5">The sequence shown here is derived from an EMBL/GenBank/DDBJ whole genome shotgun (WGS) entry which is preliminary data.</text>
</comment>
<dbReference type="EMBL" id="JBHSPU010000013">
    <property type="protein sequence ID" value="MFC5914338.1"/>
    <property type="molecule type" value="Genomic_DNA"/>
</dbReference>
<dbReference type="InterPro" id="IPR000524">
    <property type="entry name" value="Tscrpt_reg_HTH_GntR"/>
</dbReference>
<dbReference type="InterPro" id="IPR046335">
    <property type="entry name" value="LacI/GalR-like_sensor"/>
</dbReference>
<evidence type="ECO:0000313" key="5">
    <source>
        <dbReference type="EMBL" id="MFC5914338.1"/>
    </source>
</evidence>
<evidence type="ECO:0000313" key="6">
    <source>
        <dbReference type="Proteomes" id="UP001596200"/>
    </source>
</evidence>
<dbReference type="PROSITE" id="PS50949">
    <property type="entry name" value="HTH_GNTR"/>
    <property type="match status" value="1"/>
</dbReference>
<evidence type="ECO:0000256" key="3">
    <source>
        <dbReference type="ARBA" id="ARBA00023163"/>
    </source>
</evidence>
<gene>
    <name evidence="5" type="ORF">ACFP1B_12985</name>
</gene>
<dbReference type="InterPro" id="IPR028082">
    <property type="entry name" value="Peripla_BP_I"/>
</dbReference>
<sequence length="389" mass="42266">MIEAERDGTGQEPLYRMVKRDLVADIDRGAYEADQPFISQREVRERFGVSSTTAVRALNELVTEGYLVRQRGRGTFVAERSSPPAGTGAGARERSVACVMHGQGPHQSAVLDGIESVCGEEGLRMFLSNSKGSKRAEEHALRLALRTGAGGVVLYPVDSGSDSPALAELARCGVPVVMIDRYHPESPSDAVVFDNYAVGFGLTEHLVERGHRRIATLWDETDVTSVAERLTGHVQALRKHGIPVSPELTALTTYHRLPDDRRLTMLSAFLDRPEPPTVLLCANGHTLAHAARDLSVLGLEVPGQIELAGMDDAGPFDLLPLTVAAARLPSQEMGRRAMELLAQRIRNPDGPHEVRHVLLPVEIRTRDSAQAYLRVVGAGGARPAREPVR</sequence>
<dbReference type="SUPFAM" id="SSF53822">
    <property type="entry name" value="Periplasmic binding protein-like I"/>
    <property type="match status" value="1"/>
</dbReference>
<keyword evidence="3" id="KW-0804">Transcription</keyword>
<dbReference type="PANTHER" id="PTHR30146">
    <property type="entry name" value="LACI-RELATED TRANSCRIPTIONAL REPRESSOR"/>
    <property type="match status" value="1"/>
</dbReference>
<dbReference type="CDD" id="cd07377">
    <property type="entry name" value="WHTH_GntR"/>
    <property type="match status" value="1"/>
</dbReference>
<name>A0ABW1GJM9_9ACTN</name>
<keyword evidence="2" id="KW-0238">DNA-binding</keyword>
<dbReference type="Pfam" id="PF13377">
    <property type="entry name" value="Peripla_BP_3"/>
    <property type="match status" value="1"/>
</dbReference>
<organism evidence="5 6">
    <name type="scientific">Streptomyces pulveraceus</name>
    <dbReference type="NCBI Taxonomy" id="68258"/>
    <lineage>
        <taxon>Bacteria</taxon>
        <taxon>Bacillati</taxon>
        <taxon>Actinomycetota</taxon>
        <taxon>Actinomycetes</taxon>
        <taxon>Kitasatosporales</taxon>
        <taxon>Streptomycetaceae</taxon>
        <taxon>Streptomyces</taxon>
    </lineage>
</organism>
<evidence type="ECO:0000256" key="1">
    <source>
        <dbReference type="ARBA" id="ARBA00023015"/>
    </source>
</evidence>
<feature type="domain" description="HTH gntR-type" evidence="4">
    <location>
        <begin position="12"/>
        <end position="80"/>
    </location>
</feature>
<dbReference type="InterPro" id="IPR036388">
    <property type="entry name" value="WH-like_DNA-bd_sf"/>
</dbReference>